<dbReference type="InterPro" id="IPR036390">
    <property type="entry name" value="WH_DNA-bd_sf"/>
</dbReference>
<protein>
    <submittedName>
        <fullName evidence="5">MarR family winged helix-turn-helix transcriptional regulator</fullName>
    </submittedName>
</protein>
<feature type="domain" description="HTH marR-type" evidence="4">
    <location>
        <begin position="9"/>
        <end position="148"/>
    </location>
</feature>
<evidence type="ECO:0000256" key="3">
    <source>
        <dbReference type="ARBA" id="ARBA00023163"/>
    </source>
</evidence>
<dbReference type="PANTHER" id="PTHR33164">
    <property type="entry name" value="TRANSCRIPTIONAL REGULATOR, MARR FAMILY"/>
    <property type="match status" value="1"/>
</dbReference>
<evidence type="ECO:0000313" key="6">
    <source>
        <dbReference type="Proteomes" id="UP001623592"/>
    </source>
</evidence>
<dbReference type="EMBL" id="JBJIAA010000022">
    <property type="protein sequence ID" value="MFL0252896.1"/>
    <property type="molecule type" value="Genomic_DNA"/>
</dbReference>
<proteinExistence type="predicted"/>
<dbReference type="Pfam" id="PF12802">
    <property type="entry name" value="MarR_2"/>
    <property type="match status" value="1"/>
</dbReference>
<dbReference type="Gene3D" id="1.10.10.10">
    <property type="entry name" value="Winged helix-like DNA-binding domain superfamily/Winged helix DNA-binding domain"/>
    <property type="match status" value="1"/>
</dbReference>
<dbReference type="InterPro" id="IPR000835">
    <property type="entry name" value="HTH_MarR-typ"/>
</dbReference>
<dbReference type="SUPFAM" id="SSF46785">
    <property type="entry name" value="Winged helix' DNA-binding domain"/>
    <property type="match status" value="1"/>
</dbReference>
<dbReference type="Proteomes" id="UP001623592">
    <property type="component" value="Unassembled WGS sequence"/>
</dbReference>
<evidence type="ECO:0000256" key="2">
    <source>
        <dbReference type="ARBA" id="ARBA00023125"/>
    </source>
</evidence>
<organism evidence="5 6">
    <name type="scientific">Clostridium neuense</name>
    <dbReference type="NCBI Taxonomy" id="1728934"/>
    <lineage>
        <taxon>Bacteria</taxon>
        <taxon>Bacillati</taxon>
        <taxon>Bacillota</taxon>
        <taxon>Clostridia</taxon>
        <taxon>Eubacteriales</taxon>
        <taxon>Clostridiaceae</taxon>
        <taxon>Clostridium</taxon>
    </lineage>
</organism>
<dbReference type="PANTHER" id="PTHR33164:SF89">
    <property type="entry name" value="MARR FAMILY REGULATORY PROTEIN"/>
    <property type="match status" value="1"/>
</dbReference>
<name>A0ABW8TKW3_9CLOT</name>
<dbReference type="SMART" id="SM00347">
    <property type="entry name" value="HTH_MARR"/>
    <property type="match status" value="1"/>
</dbReference>
<dbReference type="InterPro" id="IPR039422">
    <property type="entry name" value="MarR/SlyA-like"/>
</dbReference>
<dbReference type="RefSeq" id="WP_406789554.1">
    <property type="nucleotide sequence ID" value="NZ_JBJIAA010000022.1"/>
</dbReference>
<gene>
    <name evidence="5" type="ORF">ACJDT4_21035</name>
</gene>
<keyword evidence="2" id="KW-0238">DNA-binding</keyword>
<accession>A0ABW8TKW3</accession>
<evidence type="ECO:0000256" key="1">
    <source>
        <dbReference type="ARBA" id="ARBA00023015"/>
    </source>
</evidence>
<sequence length="184" mass="21269">MDFNHYKKELEILDDMHQAFSLLFIALNKIQVEADSQLESLTLRQLMLLIAIAHLEPREATIVNIANTLGTSKQNVNRLVSNMVNVGYLSSKPSETDKRSVNISITEMGLSVMQKNAINSNRYFLNLFKSFTKDEIAAFRKALEKLANHDYIDQKHFEEKVEIDIGKESKDMEKFLEQIREEFL</sequence>
<dbReference type="PROSITE" id="PS01117">
    <property type="entry name" value="HTH_MARR_1"/>
    <property type="match status" value="1"/>
</dbReference>
<dbReference type="PRINTS" id="PR00598">
    <property type="entry name" value="HTHMARR"/>
</dbReference>
<evidence type="ECO:0000259" key="4">
    <source>
        <dbReference type="PROSITE" id="PS50995"/>
    </source>
</evidence>
<keyword evidence="3" id="KW-0804">Transcription</keyword>
<reference evidence="5 6" key="1">
    <citation type="submission" date="2024-11" db="EMBL/GenBank/DDBJ databases">
        <authorList>
            <person name="Heng Y.C."/>
            <person name="Lim A.C.H."/>
            <person name="Lee J.K.Y."/>
            <person name="Kittelmann S."/>
        </authorList>
    </citation>
    <scope>NUCLEOTIDE SEQUENCE [LARGE SCALE GENOMIC DNA]</scope>
    <source>
        <strain evidence="5 6">WILCCON 0114</strain>
    </source>
</reference>
<dbReference type="InterPro" id="IPR036388">
    <property type="entry name" value="WH-like_DNA-bd_sf"/>
</dbReference>
<dbReference type="PROSITE" id="PS50995">
    <property type="entry name" value="HTH_MARR_2"/>
    <property type="match status" value="1"/>
</dbReference>
<evidence type="ECO:0000313" key="5">
    <source>
        <dbReference type="EMBL" id="MFL0252896.1"/>
    </source>
</evidence>
<comment type="caution">
    <text evidence="5">The sequence shown here is derived from an EMBL/GenBank/DDBJ whole genome shotgun (WGS) entry which is preliminary data.</text>
</comment>
<dbReference type="InterPro" id="IPR023187">
    <property type="entry name" value="Tscrpt_reg_MarR-type_CS"/>
</dbReference>
<keyword evidence="6" id="KW-1185">Reference proteome</keyword>
<keyword evidence="1" id="KW-0805">Transcription regulation</keyword>